<feature type="transmembrane region" description="Helical" evidence="8">
    <location>
        <begin position="20"/>
        <end position="38"/>
    </location>
</feature>
<evidence type="ECO:0000313" key="11">
    <source>
        <dbReference type="Proteomes" id="UP000187735"/>
    </source>
</evidence>
<dbReference type="Pfam" id="PF13231">
    <property type="entry name" value="PMT_2"/>
    <property type="match status" value="1"/>
</dbReference>
<name>A0A1P8WAG9_9PLAN</name>
<dbReference type="AlphaFoldDB" id="A0A1P8WAG9"/>
<feature type="transmembrane region" description="Helical" evidence="8">
    <location>
        <begin position="247"/>
        <end position="267"/>
    </location>
</feature>
<evidence type="ECO:0000256" key="5">
    <source>
        <dbReference type="ARBA" id="ARBA00022692"/>
    </source>
</evidence>
<evidence type="ECO:0000256" key="6">
    <source>
        <dbReference type="ARBA" id="ARBA00022989"/>
    </source>
</evidence>
<feature type="transmembrane region" description="Helical" evidence="8">
    <location>
        <begin position="412"/>
        <end position="433"/>
    </location>
</feature>
<feature type="transmembrane region" description="Helical" evidence="8">
    <location>
        <begin position="364"/>
        <end position="381"/>
    </location>
</feature>
<organism evidence="10 11">
    <name type="scientific">Fuerstiella marisgermanici</name>
    <dbReference type="NCBI Taxonomy" id="1891926"/>
    <lineage>
        <taxon>Bacteria</taxon>
        <taxon>Pseudomonadati</taxon>
        <taxon>Planctomycetota</taxon>
        <taxon>Planctomycetia</taxon>
        <taxon>Planctomycetales</taxon>
        <taxon>Planctomycetaceae</taxon>
        <taxon>Fuerstiella</taxon>
    </lineage>
</organism>
<feature type="transmembrane region" description="Helical" evidence="8">
    <location>
        <begin position="388"/>
        <end position="406"/>
    </location>
</feature>
<feature type="domain" description="Glycosyltransferase RgtA/B/C/D-like" evidence="9">
    <location>
        <begin position="105"/>
        <end position="265"/>
    </location>
</feature>
<evidence type="ECO:0000256" key="8">
    <source>
        <dbReference type="SAM" id="Phobius"/>
    </source>
</evidence>
<evidence type="ECO:0000256" key="2">
    <source>
        <dbReference type="ARBA" id="ARBA00022475"/>
    </source>
</evidence>
<dbReference type="InterPro" id="IPR050297">
    <property type="entry name" value="LipidA_mod_glycosyltrf_83"/>
</dbReference>
<evidence type="ECO:0000256" key="7">
    <source>
        <dbReference type="ARBA" id="ARBA00023136"/>
    </source>
</evidence>
<gene>
    <name evidence="10" type="ORF">Fuma_00641</name>
</gene>
<dbReference type="PANTHER" id="PTHR33908">
    <property type="entry name" value="MANNOSYLTRANSFERASE YKCB-RELATED"/>
    <property type="match status" value="1"/>
</dbReference>
<dbReference type="InterPro" id="IPR038731">
    <property type="entry name" value="RgtA/B/C-like"/>
</dbReference>
<evidence type="ECO:0000256" key="4">
    <source>
        <dbReference type="ARBA" id="ARBA00022679"/>
    </source>
</evidence>
<dbReference type="GO" id="GO:0009103">
    <property type="term" value="P:lipopolysaccharide biosynthetic process"/>
    <property type="evidence" value="ECO:0007669"/>
    <property type="project" value="UniProtKB-ARBA"/>
</dbReference>
<keyword evidence="6 8" id="KW-1133">Transmembrane helix</keyword>
<evidence type="ECO:0000259" key="9">
    <source>
        <dbReference type="Pfam" id="PF13231"/>
    </source>
</evidence>
<keyword evidence="7 8" id="KW-0472">Membrane</keyword>
<keyword evidence="2" id="KW-1003">Cell membrane</keyword>
<reference evidence="10 11" key="1">
    <citation type="journal article" date="2016" name="Front. Microbiol.">
        <title>Fuerstia marisgermanicae gen. nov., sp. nov., an Unusual Member of the Phylum Planctomycetes from the German Wadden Sea.</title>
        <authorList>
            <person name="Kohn T."/>
            <person name="Heuer A."/>
            <person name="Jogler M."/>
            <person name="Vollmers J."/>
            <person name="Boedeker C."/>
            <person name="Bunk B."/>
            <person name="Rast P."/>
            <person name="Borchert D."/>
            <person name="Glockner I."/>
            <person name="Freese H.M."/>
            <person name="Klenk H.P."/>
            <person name="Overmann J."/>
            <person name="Kaster A.K."/>
            <person name="Rohde M."/>
            <person name="Wiegand S."/>
            <person name="Jogler C."/>
        </authorList>
    </citation>
    <scope>NUCLEOTIDE SEQUENCE [LARGE SCALE GENOMIC DNA]</scope>
    <source>
        <strain evidence="10 11">NH11</strain>
    </source>
</reference>
<evidence type="ECO:0000256" key="3">
    <source>
        <dbReference type="ARBA" id="ARBA00022676"/>
    </source>
</evidence>
<keyword evidence="3" id="KW-0328">Glycosyltransferase</keyword>
<accession>A0A1P8WAG9</accession>
<feature type="transmembrane region" description="Helical" evidence="8">
    <location>
        <begin position="175"/>
        <end position="195"/>
    </location>
</feature>
<feature type="transmembrane region" description="Helical" evidence="8">
    <location>
        <begin position="215"/>
        <end position="235"/>
    </location>
</feature>
<keyword evidence="5 8" id="KW-0812">Transmembrane</keyword>
<keyword evidence="11" id="KW-1185">Reference proteome</keyword>
<evidence type="ECO:0000256" key="1">
    <source>
        <dbReference type="ARBA" id="ARBA00004651"/>
    </source>
</evidence>
<proteinExistence type="predicted"/>
<keyword evidence="4" id="KW-0808">Transferase</keyword>
<feature type="transmembrane region" description="Helical" evidence="8">
    <location>
        <begin position="125"/>
        <end position="144"/>
    </location>
</feature>
<feature type="transmembrane region" description="Helical" evidence="8">
    <location>
        <begin position="150"/>
        <end position="168"/>
    </location>
</feature>
<sequence length="441" mass="47780">MTPAPTVASPPVSRWFACKLGLATFAVVAAVLFAWVSLRFGLNAPPSTSGDEPSYDSIAWELCHGDGFAIDYSDAEFRTPYDTAAQTQPELFDLPSTQQGPVAFRPPLMPVITAAGNLVFGRQFYVLRSLNILLMAATAGFVAWYVSREVGLLAAAFAVLLLCVDVRTRLYARALLTEPLACLLATLLTLLSLRLCKQFRYREVALAGLVTGLSVATRSIVVLWLPGLVLILLLIQRRTHRASLWNTAQGGVVFLSCVFLTVLPWAVRNVLLLDRFAPLGTQGLMELSAGYSDVAWQHFGVWQNLSSSDFFADADLEGKTGVAKELAIADASKAKAGEWIRSNTAKLPALAAMKVYSEFRPHNLVEGLVLLLASIGAVGSWRSTATRILVGLLLTNASAVALTWSVEGRFVVPQLFVLYALCGIGVGRFTGWFRQPAQQPS</sequence>
<dbReference type="GO" id="GO:0016763">
    <property type="term" value="F:pentosyltransferase activity"/>
    <property type="evidence" value="ECO:0007669"/>
    <property type="project" value="TreeGrafter"/>
</dbReference>
<protein>
    <submittedName>
        <fullName evidence="10">Putative membrane protein</fullName>
    </submittedName>
</protein>
<evidence type="ECO:0000313" key="10">
    <source>
        <dbReference type="EMBL" id="APZ91057.1"/>
    </source>
</evidence>
<dbReference type="OrthoDB" id="276326at2"/>
<dbReference type="GO" id="GO:0005886">
    <property type="term" value="C:plasma membrane"/>
    <property type="evidence" value="ECO:0007669"/>
    <property type="project" value="UniProtKB-SubCell"/>
</dbReference>
<dbReference type="KEGG" id="fmr:Fuma_00641"/>
<dbReference type="PANTHER" id="PTHR33908:SF11">
    <property type="entry name" value="MEMBRANE PROTEIN"/>
    <property type="match status" value="1"/>
</dbReference>
<dbReference type="EMBL" id="CP017641">
    <property type="protein sequence ID" value="APZ91057.1"/>
    <property type="molecule type" value="Genomic_DNA"/>
</dbReference>
<dbReference type="RefSeq" id="WP_077022867.1">
    <property type="nucleotide sequence ID" value="NZ_CP017641.1"/>
</dbReference>
<comment type="subcellular location">
    <subcellularLocation>
        <location evidence="1">Cell membrane</location>
        <topology evidence="1">Multi-pass membrane protein</topology>
    </subcellularLocation>
</comment>
<dbReference type="Proteomes" id="UP000187735">
    <property type="component" value="Chromosome"/>
</dbReference>